<dbReference type="InterPro" id="IPR013087">
    <property type="entry name" value="Znf_C2H2_type"/>
</dbReference>
<dbReference type="FunFam" id="3.30.160.60:FF:000557">
    <property type="entry name" value="zinc finger and SCAN domain-containing protein 29"/>
    <property type="match status" value="1"/>
</dbReference>
<keyword evidence="2" id="KW-0677">Repeat</keyword>
<evidence type="ECO:0000256" key="2">
    <source>
        <dbReference type="ARBA" id="ARBA00022737"/>
    </source>
</evidence>
<feature type="region of interest" description="Disordered" evidence="6">
    <location>
        <begin position="1"/>
        <end position="41"/>
    </location>
</feature>
<evidence type="ECO:0000256" key="4">
    <source>
        <dbReference type="ARBA" id="ARBA00022833"/>
    </source>
</evidence>
<name>A0AAE1I156_9NEOP</name>
<dbReference type="InterPro" id="IPR036236">
    <property type="entry name" value="Znf_C2H2_sf"/>
</dbReference>
<dbReference type="GO" id="GO:0005634">
    <property type="term" value="C:nucleus"/>
    <property type="evidence" value="ECO:0007669"/>
    <property type="project" value="TreeGrafter"/>
</dbReference>
<feature type="domain" description="C2H2-type" evidence="7">
    <location>
        <begin position="414"/>
        <end position="441"/>
    </location>
</feature>
<feature type="domain" description="C2H2-type" evidence="7">
    <location>
        <begin position="180"/>
        <end position="207"/>
    </location>
</feature>
<organism evidence="8 9">
    <name type="scientific">Frankliniella fusca</name>
    <dbReference type="NCBI Taxonomy" id="407009"/>
    <lineage>
        <taxon>Eukaryota</taxon>
        <taxon>Metazoa</taxon>
        <taxon>Ecdysozoa</taxon>
        <taxon>Arthropoda</taxon>
        <taxon>Hexapoda</taxon>
        <taxon>Insecta</taxon>
        <taxon>Pterygota</taxon>
        <taxon>Neoptera</taxon>
        <taxon>Paraneoptera</taxon>
        <taxon>Thysanoptera</taxon>
        <taxon>Terebrantia</taxon>
        <taxon>Thripoidea</taxon>
        <taxon>Thripidae</taxon>
        <taxon>Frankliniella</taxon>
    </lineage>
</organism>
<comment type="caution">
    <text evidence="8">The sequence shown here is derived from an EMBL/GenBank/DDBJ whole genome shotgun (WGS) entry which is preliminary data.</text>
</comment>
<dbReference type="Pfam" id="PF13894">
    <property type="entry name" value="zf-C2H2_4"/>
    <property type="match status" value="1"/>
</dbReference>
<accession>A0AAE1I156</accession>
<dbReference type="EMBL" id="JAHWGI010001411">
    <property type="protein sequence ID" value="KAK3930390.1"/>
    <property type="molecule type" value="Genomic_DNA"/>
</dbReference>
<reference evidence="8" key="2">
    <citation type="journal article" date="2023" name="BMC Genomics">
        <title>Pest status, molecular evolution, and epigenetic factors derived from the genome assembly of Frankliniella fusca, a thysanopteran phytovirus vector.</title>
        <authorList>
            <person name="Catto M.A."/>
            <person name="Labadie P.E."/>
            <person name="Jacobson A.L."/>
            <person name="Kennedy G.G."/>
            <person name="Srinivasan R."/>
            <person name="Hunt B.G."/>
        </authorList>
    </citation>
    <scope>NUCLEOTIDE SEQUENCE</scope>
    <source>
        <strain evidence="8">PL_HMW_Pooled</strain>
    </source>
</reference>
<dbReference type="SUPFAM" id="SSF57667">
    <property type="entry name" value="beta-beta-alpha zinc fingers"/>
    <property type="match status" value="6"/>
</dbReference>
<keyword evidence="3 5" id="KW-0863">Zinc-finger</keyword>
<feature type="domain" description="C2H2-type" evidence="7">
    <location>
        <begin position="208"/>
        <end position="232"/>
    </location>
</feature>
<evidence type="ECO:0000256" key="1">
    <source>
        <dbReference type="ARBA" id="ARBA00022723"/>
    </source>
</evidence>
<dbReference type="GO" id="GO:0000981">
    <property type="term" value="F:DNA-binding transcription factor activity, RNA polymerase II-specific"/>
    <property type="evidence" value="ECO:0007669"/>
    <property type="project" value="TreeGrafter"/>
</dbReference>
<evidence type="ECO:0000256" key="6">
    <source>
        <dbReference type="SAM" id="MobiDB-lite"/>
    </source>
</evidence>
<feature type="domain" description="C2H2-type" evidence="7">
    <location>
        <begin position="234"/>
        <end position="261"/>
    </location>
</feature>
<feature type="domain" description="C2H2-type" evidence="7">
    <location>
        <begin position="263"/>
        <end position="290"/>
    </location>
</feature>
<dbReference type="Gene3D" id="3.30.160.60">
    <property type="entry name" value="Classic Zinc Finger"/>
    <property type="match status" value="7"/>
</dbReference>
<evidence type="ECO:0000259" key="7">
    <source>
        <dbReference type="PROSITE" id="PS50157"/>
    </source>
</evidence>
<evidence type="ECO:0000256" key="5">
    <source>
        <dbReference type="PROSITE-ProRule" id="PRU00042"/>
    </source>
</evidence>
<evidence type="ECO:0000313" key="8">
    <source>
        <dbReference type="EMBL" id="KAK3930390.1"/>
    </source>
</evidence>
<dbReference type="Pfam" id="PF00096">
    <property type="entry name" value="zf-C2H2"/>
    <property type="match status" value="5"/>
</dbReference>
<dbReference type="GO" id="GO:0008270">
    <property type="term" value="F:zinc ion binding"/>
    <property type="evidence" value="ECO:0007669"/>
    <property type="project" value="UniProtKB-KW"/>
</dbReference>
<keyword evidence="4" id="KW-0862">Zinc</keyword>
<feature type="domain" description="C2H2-type" evidence="7">
    <location>
        <begin position="358"/>
        <end position="385"/>
    </location>
</feature>
<dbReference type="GO" id="GO:0000977">
    <property type="term" value="F:RNA polymerase II transcription regulatory region sequence-specific DNA binding"/>
    <property type="evidence" value="ECO:0007669"/>
    <property type="project" value="TreeGrafter"/>
</dbReference>
<sequence length="570" mass="64005">MESPDTSMSRGPTRQSKRIALANAKVRDTETSSTAVNEDDDSNDVVLDNLMEYEVPPAGLFVNVDLKVEMDPQEFYEEDGVGDKNEPPQPSRAKAIVAKLAQKLNSKLNAEFTPRSTDSLLACLEPEVSVATEGTITSGSVYVCPWCPLTSSLPETIEEHKKVCHPVPSGKPEISSQSQHICEVCGKEFARSWHLKRHFIIHSGERPFICVDCGDTFVTAGDLSFHHQRDHTTFACKLCPETFARIAYLKLHSKIHRSESGKWRCFVCDSEYDTKSDLIDHQTTHAMLNSIMKGVCEQCGMSFKSVVDLENHMKSHIVIHACPLCNKSFKQSTTLTEHMRNMHKVEPPGKTGKMSALFVCLQCQREYDNILSLKQHLQMHSWAKPCKCPECGDCFRGANDLKVHMRVHTGERPFQCPVCHERFTQKGNLNVHIRTHTGEKPFECQICGRCFLKSSNLKEHLKVHQDKVRVTNNNEGKMKHGMMALETKKMAQDSKSFRAAIAGKLMKTGFASLPKNSSESFKQKIANKLMKTGFKPQTTTTRNFGDTIAERLLKAGTLSFDNGNISLRLL</sequence>
<feature type="domain" description="C2H2-type" evidence="7">
    <location>
        <begin position="386"/>
        <end position="413"/>
    </location>
</feature>
<feature type="domain" description="C2H2-type" evidence="7">
    <location>
        <begin position="294"/>
        <end position="316"/>
    </location>
</feature>
<reference evidence="8" key="1">
    <citation type="submission" date="2021-07" db="EMBL/GenBank/DDBJ databases">
        <authorList>
            <person name="Catto M.A."/>
            <person name="Jacobson A."/>
            <person name="Kennedy G."/>
            <person name="Labadie P."/>
            <person name="Hunt B.G."/>
            <person name="Srinivasan R."/>
        </authorList>
    </citation>
    <scope>NUCLEOTIDE SEQUENCE</scope>
    <source>
        <strain evidence="8">PL_HMW_Pooled</strain>
        <tissue evidence="8">Head</tissue>
    </source>
</reference>
<keyword evidence="9" id="KW-1185">Reference proteome</keyword>
<dbReference type="Proteomes" id="UP001219518">
    <property type="component" value="Unassembled WGS sequence"/>
</dbReference>
<protein>
    <submittedName>
        <fullName evidence="8">Zinc finger protein 287</fullName>
    </submittedName>
</protein>
<dbReference type="PROSITE" id="PS00028">
    <property type="entry name" value="ZINC_FINGER_C2H2_1"/>
    <property type="match status" value="8"/>
</dbReference>
<feature type="compositionally biased region" description="Polar residues" evidence="6">
    <location>
        <begin position="1"/>
        <end position="14"/>
    </location>
</feature>
<dbReference type="SMART" id="SM00355">
    <property type="entry name" value="ZnF_C2H2"/>
    <property type="match status" value="11"/>
</dbReference>
<gene>
    <name evidence="8" type="ORF">KUF71_005124</name>
</gene>
<dbReference type="PROSITE" id="PS50157">
    <property type="entry name" value="ZINC_FINGER_C2H2_2"/>
    <property type="match status" value="10"/>
</dbReference>
<evidence type="ECO:0000256" key="3">
    <source>
        <dbReference type="ARBA" id="ARBA00022771"/>
    </source>
</evidence>
<dbReference type="FunFam" id="3.30.160.60:FF:002343">
    <property type="entry name" value="Zinc finger protein 33A"/>
    <property type="match status" value="3"/>
</dbReference>
<proteinExistence type="predicted"/>
<dbReference type="PANTHER" id="PTHR24409:SF295">
    <property type="entry name" value="AZ2-RELATED"/>
    <property type="match status" value="1"/>
</dbReference>
<dbReference type="AlphaFoldDB" id="A0AAE1I156"/>
<dbReference type="FunFam" id="3.30.160.60:FF:000100">
    <property type="entry name" value="Zinc finger 45-like"/>
    <property type="match status" value="1"/>
</dbReference>
<dbReference type="PANTHER" id="PTHR24409">
    <property type="entry name" value="ZINC FINGER PROTEIN 142"/>
    <property type="match status" value="1"/>
</dbReference>
<feature type="domain" description="C2H2-type" evidence="7">
    <location>
        <begin position="320"/>
        <end position="348"/>
    </location>
</feature>
<keyword evidence="1" id="KW-0479">Metal-binding</keyword>
<feature type="domain" description="C2H2-type" evidence="7">
    <location>
        <begin position="442"/>
        <end position="469"/>
    </location>
</feature>
<evidence type="ECO:0000313" key="9">
    <source>
        <dbReference type="Proteomes" id="UP001219518"/>
    </source>
</evidence>